<proteinExistence type="predicted"/>
<dbReference type="Proteomes" id="UP000078544">
    <property type="component" value="Unassembled WGS sequence"/>
</dbReference>
<evidence type="ECO:0000313" key="3">
    <source>
        <dbReference type="EMBL" id="KZZ99711.1"/>
    </source>
</evidence>
<keyword evidence="2" id="KW-0472">Membrane</keyword>
<feature type="transmembrane region" description="Helical" evidence="2">
    <location>
        <begin position="6"/>
        <end position="27"/>
    </location>
</feature>
<organism evidence="3 4">
    <name type="scientific">Moelleriella libera RCEF 2490</name>
    <dbReference type="NCBI Taxonomy" id="1081109"/>
    <lineage>
        <taxon>Eukaryota</taxon>
        <taxon>Fungi</taxon>
        <taxon>Dikarya</taxon>
        <taxon>Ascomycota</taxon>
        <taxon>Pezizomycotina</taxon>
        <taxon>Sordariomycetes</taxon>
        <taxon>Hypocreomycetidae</taxon>
        <taxon>Hypocreales</taxon>
        <taxon>Clavicipitaceae</taxon>
        <taxon>Moelleriella</taxon>
    </lineage>
</organism>
<comment type="caution">
    <text evidence="3">The sequence shown here is derived from an EMBL/GenBank/DDBJ whole genome shotgun (WGS) entry which is preliminary data.</text>
</comment>
<feature type="compositionally biased region" description="Polar residues" evidence="1">
    <location>
        <begin position="106"/>
        <end position="115"/>
    </location>
</feature>
<evidence type="ECO:0000256" key="2">
    <source>
        <dbReference type="SAM" id="Phobius"/>
    </source>
</evidence>
<feature type="compositionally biased region" description="Low complexity" evidence="1">
    <location>
        <begin position="124"/>
        <end position="141"/>
    </location>
</feature>
<keyword evidence="2" id="KW-1133">Transmembrane helix</keyword>
<gene>
    <name evidence="3" type="ORF">AAL_02283</name>
</gene>
<evidence type="ECO:0000256" key="1">
    <source>
        <dbReference type="SAM" id="MobiDB-lite"/>
    </source>
</evidence>
<sequence length="190" mass="20453">MNTLTFIIAAVAIMIVWLLVFIALKVIERNPNAEEHSPEPSASTLDVTAGEAVNTVDVDALGPSKPIPTPARTIPKPCDQPHWPSARSTTGDARRADDSTPEPQGEQKTGNQSSPGVFYFPKESSSTSLSKQSSSSSTWSWGTLRTVPQAVLHRRSSSSGSNQALTREPTQTPPAIDSYESNTIFYMSPP</sequence>
<name>A0A168FC55_9HYPO</name>
<evidence type="ECO:0000313" key="4">
    <source>
        <dbReference type="Proteomes" id="UP000078544"/>
    </source>
</evidence>
<keyword evidence="2" id="KW-0812">Transmembrane</keyword>
<protein>
    <submittedName>
        <fullName evidence="3">Uncharacterized protein</fullName>
    </submittedName>
</protein>
<feature type="region of interest" description="Disordered" evidence="1">
    <location>
        <begin position="56"/>
        <end position="190"/>
    </location>
</feature>
<feature type="compositionally biased region" description="Polar residues" evidence="1">
    <location>
        <begin position="179"/>
        <end position="190"/>
    </location>
</feature>
<feature type="compositionally biased region" description="Polar residues" evidence="1">
    <location>
        <begin position="157"/>
        <end position="170"/>
    </location>
</feature>
<dbReference type="EMBL" id="AZGY01000003">
    <property type="protein sequence ID" value="KZZ99711.1"/>
    <property type="molecule type" value="Genomic_DNA"/>
</dbReference>
<keyword evidence="4" id="KW-1185">Reference proteome</keyword>
<dbReference type="AlphaFoldDB" id="A0A168FC55"/>
<accession>A0A168FC55</accession>
<reference evidence="3 4" key="1">
    <citation type="journal article" date="2016" name="Genome Biol. Evol.">
        <title>Divergent and convergent evolution of fungal pathogenicity.</title>
        <authorList>
            <person name="Shang Y."/>
            <person name="Xiao G."/>
            <person name="Zheng P."/>
            <person name="Cen K."/>
            <person name="Zhan S."/>
            <person name="Wang C."/>
        </authorList>
    </citation>
    <scope>NUCLEOTIDE SEQUENCE [LARGE SCALE GENOMIC DNA]</scope>
    <source>
        <strain evidence="3 4">RCEF 2490</strain>
    </source>
</reference>